<dbReference type="GO" id="GO:0016807">
    <property type="term" value="F:cysteine-type carboxypeptidase activity"/>
    <property type="evidence" value="ECO:0007669"/>
    <property type="project" value="TreeGrafter"/>
</dbReference>
<feature type="compositionally biased region" description="Polar residues" evidence="1">
    <location>
        <begin position="391"/>
        <end position="401"/>
    </location>
</feature>
<dbReference type="InParanoid" id="C5K5T0"/>
<dbReference type="FunCoup" id="C5K5T0">
    <property type="interactions" value="19"/>
</dbReference>
<reference evidence="3 4" key="1">
    <citation type="submission" date="2008-07" db="EMBL/GenBank/DDBJ databases">
        <authorList>
            <person name="El-Sayed N."/>
            <person name="Caler E."/>
            <person name="Inman J."/>
            <person name="Amedeo P."/>
            <person name="Hass B."/>
            <person name="Wortman J."/>
        </authorList>
    </citation>
    <scope>NUCLEOTIDE SEQUENCE [LARGE SCALE GENOMIC DNA]</scope>
    <source>
        <strain evidence="4">ATCC 50983 / TXsc</strain>
    </source>
</reference>
<dbReference type="GO" id="GO:0004843">
    <property type="term" value="F:cysteine-type deubiquitinase activity"/>
    <property type="evidence" value="ECO:0007669"/>
    <property type="project" value="InterPro"/>
</dbReference>
<accession>C5K5T0</accession>
<dbReference type="RefSeq" id="XP_002788366.1">
    <property type="nucleotide sequence ID" value="XM_002788320.1"/>
</dbReference>
<dbReference type="GO" id="GO:0071108">
    <property type="term" value="P:protein K48-linked deubiquitination"/>
    <property type="evidence" value="ECO:0007669"/>
    <property type="project" value="TreeGrafter"/>
</dbReference>
<organism evidence="4">
    <name type="scientific">Perkinsus marinus (strain ATCC 50983 / TXsc)</name>
    <dbReference type="NCBI Taxonomy" id="423536"/>
    <lineage>
        <taxon>Eukaryota</taxon>
        <taxon>Sar</taxon>
        <taxon>Alveolata</taxon>
        <taxon>Perkinsozoa</taxon>
        <taxon>Perkinsea</taxon>
        <taxon>Perkinsida</taxon>
        <taxon>Perkinsidae</taxon>
        <taxon>Perkinsus</taxon>
    </lineage>
</organism>
<dbReference type="Proteomes" id="UP000007800">
    <property type="component" value="Unassembled WGS sequence"/>
</dbReference>
<evidence type="ECO:0000256" key="1">
    <source>
        <dbReference type="SAM" id="MobiDB-lite"/>
    </source>
</evidence>
<dbReference type="PANTHER" id="PTHR18063:SF6">
    <property type="entry name" value="UBIQUITIN CARBOXYL-TERMINAL HYDROLASE"/>
    <property type="match status" value="1"/>
</dbReference>
<dbReference type="GO" id="GO:1990380">
    <property type="term" value="F:K48-linked deubiquitinase activity"/>
    <property type="evidence" value="ECO:0007669"/>
    <property type="project" value="InterPro"/>
</dbReference>
<dbReference type="GO" id="GO:0071944">
    <property type="term" value="C:cell periphery"/>
    <property type="evidence" value="ECO:0007669"/>
    <property type="project" value="TreeGrafter"/>
</dbReference>
<evidence type="ECO:0000259" key="2">
    <source>
        <dbReference type="Pfam" id="PF04424"/>
    </source>
</evidence>
<name>C5K5T0_PERM5</name>
<dbReference type="EMBL" id="GG670765">
    <property type="protein sequence ID" value="EER20162.1"/>
    <property type="molecule type" value="Genomic_DNA"/>
</dbReference>
<dbReference type="InterPro" id="IPR007518">
    <property type="entry name" value="MINDY"/>
</dbReference>
<dbReference type="InterPro" id="IPR033979">
    <property type="entry name" value="MINDY_domain"/>
</dbReference>
<dbReference type="AlphaFoldDB" id="C5K5T0"/>
<sequence length="413" mass="45534">MSTTPTNVDQQPSAPIEGSTLTNTAAAQQQLGSGEHPVPAVVVAQEGVPLSGQEEVAAAADTTTPITKHYRIKHMEFLGSERSYLLQSENGPCPLLAIANVLLLRNKLQLHKDMSSISFDDLVGRIANVMFDNNPEGGDVAKGLEDAVTLLPSLNEGLDINVKFDSCDGFEFTPELGVFDLLDITLVHGWVVSKDDLSAYPILGPLTYNQAIEKVVAFNELQSQALEGKGSPIDPGTYEDGLAVSQWLEDNRSQMTYDGLCQIMERLKDNEIAVVFRNNHFVTVFKPRPGENGETHLYALATDIGFANSSVTWERIDTLDGDTLYYDTEFHRATGQSPASRRQPIDRADDDPDYLLALSLQMDDDERARRRPQTYVGPMGVAMVTDRNDGNQRSGRLQQQEGGRRKKKFCVIM</sequence>
<dbReference type="OrthoDB" id="10261212at2759"/>
<gene>
    <name evidence="3" type="ORF">Pmar_PMAR015485</name>
</gene>
<evidence type="ECO:0000313" key="4">
    <source>
        <dbReference type="Proteomes" id="UP000007800"/>
    </source>
</evidence>
<feature type="domain" description="MINDY deubiquitinase" evidence="2">
    <location>
        <begin position="69"/>
        <end position="330"/>
    </location>
</feature>
<dbReference type="OMA" id="GVEMSIF"/>
<dbReference type="GO" id="GO:0005829">
    <property type="term" value="C:cytosol"/>
    <property type="evidence" value="ECO:0007669"/>
    <property type="project" value="TreeGrafter"/>
</dbReference>
<dbReference type="PANTHER" id="PTHR18063">
    <property type="entry name" value="NF-E2 INDUCIBLE PROTEIN"/>
    <property type="match status" value="1"/>
</dbReference>
<proteinExistence type="predicted"/>
<dbReference type="Pfam" id="PF04424">
    <property type="entry name" value="MINDY_DUB"/>
    <property type="match status" value="1"/>
</dbReference>
<keyword evidence="4" id="KW-1185">Reference proteome</keyword>
<protein>
    <recommendedName>
        <fullName evidence="2">MINDY deubiquitinase domain-containing protein</fullName>
    </recommendedName>
</protein>
<dbReference type="GeneID" id="9053678"/>
<feature type="region of interest" description="Disordered" evidence="1">
    <location>
        <begin position="385"/>
        <end position="407"/>
    </location>
</feature>
<evidence type="ECO:0000313" key="3">
    <source>
        <dbReference type="EMBL" id="EER20162.1"/>
    </source>
</evidence>